<evidence type="ECO:0000256" key="3">
    <source>
        <dbReference type="ARBA" id="ARBA00023163"/>
    </source>
</evidence>
<proteinExistence type="predicted"/>
<sequence>MPKKVKKRLSQKRIAVDLGVSQTLVSMVLNGRTEGIAKDSYDRIWSYALENGYSPRGMKLEAGMPGGMAMGMETVGYILRAPLRLANKSNFFSHVHQGLHDYLTENWAKTVFLGSEDLIQPKDLEQFRRVRKSMHGLVIMGEMDSKLVEKLADIFPKVVYLSASLPGVCHSVSGNDVEAAEQLVEHLVDYGHEHFAWLGGSPGTKRNLNRLNAVKSALAKRGLSLPDERQVITNSDGADWREGHGCAEKILALKTGPRPTAWICLNALMARGAINALLRNGLQVAKDVSVAAIDCTRVRESEWPTLTASAAQPEEMGRLAAKLILDDAESSYFQDIVVPATFFKGESTGPVSSVDGNSSQPLERVS</sequence>
<dbReference type="SUPFAM" id="SSF47413">
    <property type="entry name" value="lambda repressor-like DNA-binding domains"/>
    <property type="match status" value="1"/>
</dbReference>
<dbReference type="RefSeq" id="WP_317833647.1">
    <property type="nucleotide sequence ID" value="NZ_CP136920.1"/>
</dbReference>
<dbReference type="CDD" id="cd06267">
    <property type="entry name" value="PBP1_LacI_sugar_binding-like"/>
    <property type="match status" value="1"/>
</dbReference>
<dbReference type="Gene3D" id="3.40.50.2300">
    <property type="match status" value="2"/>
</dbReference>
<keyword evidence="3" id="KW-0804">Transcription</keyword>
<name>A0AAQ3LBE3_9BACT</name>
<evidence type="ECO:0000313" key="6">
    <source>
        <dbReference type="Proteomes" id="UP001304300"/>
    </source>
</evidence>
<keyword evidence="2 5" id="KW-0238">DNA-binding</keyword>
<dbReference type="SUPFAM" id="SSF53822">
    <property type="entry name" value="Periplasmic binding protein-like I"/>
    <property type="match status" value="1"/>
</dbReference>
<feature type="domain" description="Transcriptional regulator LacI/GalR-like sensor" evidence="4">
    <location>
        <begin position="184"/>
        <end position="348"/>
    </location>
</feature>
<dbReference type="KEGG" id="puo:RZN69_21610"/>
<dbReference type="InterPro" id="IPR010982">
    <property type="entry name" value="Lambda_DNA-bd_dom_sf"/>
</dbReference>
<dbReference type="AlphaFoldDB" id="A0AAQ3LBE3"/>
<dbReference type="GO" id="GO:0003700">
    <property type="term" value="F:DNA-binding transcription factor activity"/>
    <property type="evidence" value="ECO:0007669"/>
    <property type="project" value="TreeGrafter"/>
</dbReference>
<dbReference type="Pfam" id="PF13377">
    <property type="entry name" value="Peripla_BP_3"/>
    <property type="match status" value="1"/>
</dbReference>
<evidence type="ECO:0000256" key="1">
    <source>
        <dbReference type="ARBA" id="ARBA00023015"/>
    </source>
</evidence>
<dbReference type="InterPro" id="IPR028082">
    <property type="entry name" value="Peripla_BP_I"/>
</dbReference>
<evidence type="ECO:0000313" key="5">
    <source>
        <dbReference type="EMBL" id="WOO41227.1"/>
    </source>
</evidence>
<dbReference type="Gene3D" id="1.10.260.40">
    <property type="entry name" value="lambda repressor-like DNA-binding domains"/>
    <property type="match status" value="1"/>
</dbReference>
<gene>
    <name evidence="5" type="ORF">RZN69_21610</name>
</gene>
<reference evidence="5 6" key="1">
    <citation type="submission" date="2023-10" db="EMBL/GenBank/DDBJ databases">
        <title>Rubellicoccus peritrichatus gen. nov., sp. nov., isolated from an algae of coral reef tank.</title>
        <authorList>
            <person name="Luo J."/>
        </authorList>
    </citation>
    <scope>NUCLEOTIDE SEQUENCE [LARGE SCALE GENOMIC DNA]</scope>
    <source>
        <strain evidence="5 6">CR14</strain>
    </source>
</reference>
<accession>A0AAQ3LBE3</accession>
<dbReference type="PANTHER" id="PTHR30146:SF109">
    <property type="entry name" value="HTH-TYPE TRANSCRIPTIONAL REGULATOR GALS"/>
    <property type="match status" value="1"/>
</dbReference>
<dbReference type="InterPro" id="IPR000843">
    <property type="entry name" value="HTH_LacI"/>
</dbReference>
<evidence type="ECO:0000259" key="4">
    <source>
        <dbReference type="Pfam" id="PF13377"/>
    </source>
</evidence>
<keyword evidence="6" id="KW-1185">Reference proteome</keyword>
<dbReference type="GO" id="GO:0000976">
    <property type="term" value="F:transcription cis-regulatory region binding"/>
    <property type="evidence" value="ECO:0007669"/>
    <property type="project" value="TreeGrafter"/>
</dbReference>
<organism evidence="5 6">
    <name type="scientific">Rubellicoccus peritrichatus</name>
    <dbReference type="NCBI Taxonomy" id="3080537"/>
    <lineage>
        <taxon>Bacteria</taxon>
        <taxon>Pseudomonadati</taxon>
        <taxon>Verrucomicrobiota</taxon>
        <taxon>Opitutia</taxon>
        <taxon>Puniceicoccales</taxon>
        <taxon>Cerasicoccaceae</taxon>
        <taxon>Rubellicoccus</taxon>
    </lineage>
</organism>
<dbReference type="CDD" id="cd01392">
    <property type="entry name" value="HTH_LacI"/>
    <property type="match status" value="1"/>
</dbReference>
<dbReference type="InterPro" id="IPR046335">
    <property type="entry name" value="LacI/GalR-like_sensor"/>
</dbReference>
<evidence type="ECO:0000256" key="2">
    <source>
        <dbReference type="ARBA" id="ARBA00023125"/>
    </source>
</evidence>
<dbReference type="EMBL" id="CP136920">
    <property type="protein sequence ID" value="WOO41227.1"/>
    <property type="molecule type" value="Genomic_DNA"/>
</dbReference>
<dbReference type="Proteomes" id="UP001304300">
    <property type="component" value="Chromosome"/>
</dbReference>
<keyword evidence="1" id="KW-0805">Transcription regulation</keyword>
<dbReference type="PANTHER" id="PTHR30146">
    <property type="entry name" value="LACI-RELATED TRANSCRIPTIONAL REPRESSOR"/>
    <property type="match status" value="1"/>
</dbReference>
<protein>
    <submittedName>
        <fullName evidence="5">LacI family DNA-binding transcriptional regulator</fullName>
    </submittedName>
</protein>